<sequence length="186" mass="20402">MEFLSEKAWSHLSNGTTGKPTEAAPASPPRHDRVITVISRGLVISGISQTAAKKSTWNVKPGLEASKPKHLLLGPSLRRLTRAPQGDRSPWATDYSTLAVTTGDRLRLPRGHHGRPACVSLAVAHGDRHRLPRGRHRRSASPTSRSPRATGVVYLAVSTGDRRRLPRGHHGRLASPEDRKRKREPT</sequence>
<organism evidence="2 3">
    <name type="scientific">Brassica cretica</name>
    <name type="common">Mustard</name>
    <dbReference type="NCBI Taxonomy" id="69181"/>
    <lineage>
        <taxon>Eukaryota</taxon>
        <taxon>Viridiplantae</taxon>
        <taxon>Streptophyta</taxon>
        <taxon>Embryophyta</taxon>
        <taxon>Tracheophyta</taxon>
        <taxon>Spermatophyta</taxon>
        <taxon>Magnoliopsida</taxon>
        <taxon>eudicotyledons</taxon>
        <taxon>Gunneridae</taxon>
        <taxon>Pentapetalae</taxon>
        <taxon>rosids</taxon>
        <taxon>malvids</taxon>
        <taxon>Brassicales</taxon>
        <taxon>Brassicaceae</taxon>
        <taxon>Brassiceae</taxon>
        <taxon>Brassica</taxon>
    </lineage>
</organism>
<dbReference type="Proteomes" id="UP000266723">
    <property type="component" value="Unassembled WGS sequence"/>
</dbReference>
<reference evidence="2 3" key="1">
    <citation type="journal article" date="2020" name="BMC Genomics">
        <title>Intraspecific diversification of the crop wild relative Brassica cretica Lam. using demographic model selection.</title>
        <authorList>
            <person name="Kioukis A."/>
            <person name="Michalopoulou V.A."/>
            <person name="Briers L."/>
            <person name="Pirintsos S."/>
            <person name="Studholme D.J."/>
            <person name="Pavlidis P."/>
            <person name="Sarris P.F."/>
        </authorList>
    </citation>
    <scope>NUCLEOTIDE SEQUENCE [LARGE SCALE GENOMIC DNA]</scope>
    <source>
        <strain evidence="3">cv. PFS-1207/04</strain>
    </source>
</reference>
<feature type="region of interest" description="Disordered" evidence="1">
    <location>
        <begin position="9"/>
        <end position="30"/>
    </location>
</feature>
<protein>
    <submittedName>
        <fullName evidence="2">Uncharacterized protein</fullName>
    </submittedName>
</protein>
<accession>A0ABQ7C9A4</accession>
<feature type="compositionally biased region" description="Low complexity" evidence="1">
    <location>
        <begin position="140"/>
        <end position="150"/>
    </location>
</feature>
<evidence type="ECO:0000313" key="2">
    <source>
        <dbReference type="EMBL" id="KAF3548634.1"/>
    </source>
</evidence>
<gene>
    <name evidence="2" type="ORF">DY000_02007474</name>
</gene>
<dbReference type="EMBL" id="QGKV02000832">
    <property type="protein sequence ID" value="KAF3548634.1"/>
    <property type="molecule type" value="Genomic_DNA"/>
</dbReference>
<feature type="region of interest" description="Disordered" evidence="1">
    <location>
        <begin position="124"/>
        <end position="186"/>
    </location>
</feature>
<keyword evidence="3" id="KW-1185">Reference proteome</keyword>
<feature type="compositionally biased region" description="Basic and acidic residues" evidence="1">
    <location>
        <begin position="175"/>
        <end position="186"/>
    </location>
</feature>
<evidence type="ECO:0000313" key="3">
    <source>
        <dbReference type="Proteomes" id="UP000266723"/>
    </source>
</evidence>
<evidence type="ECO:0000256" key="1">
    <source>
        <dbReference type="SAM" id="MobiDB-lite"/>
    </source>
</evidence>
<proteinExistence type="predicted"/>
<comment type="caution">
    <text evidence="2">The sequence shown here is derived from an EMBL/GenBank/DDBJ whole genome shotgun (WGS) entry which is preliminary data.</text>
</comment>
<feature type="compositionally biased region" description="Basic residues" evidence="1">
    <location>
        <begin position="127"/>
        <end position="139"/>
    </location>
</feature>
<name>A0ABQ7C9A4_BRACR</name>